<protein>
    <submittedName>
        <fullName evidence="1">Transposase and inactivated derivatives</fullName>
    </submittedName>
</protein>
<accession>A0A1I1SAI4</accession>
<dbReference type="SUPFAM" id="SSF46689">
    <property type="entry name" value="Homeodomain-like"/>
    <property type="match status" value="1"/>
</dbReference>
<dbReference type="InterPro" id="IPR009057">
    <property type="entry name" value="Homeodomain-like_sf"/>
</dbReference>
<dbReference type="AlphaFoldDB" id="A0A1I1SAI4"/>
<sequence length="221" mass="25435">MVKLSKQDKIEIFHLWQNQQVGPQNLVAAIRSTIQYLLTLINHYGSAILDRPYTNYSVNFKELAIKRVLVKGETIYRVALDLGLKSSGVLFNWLLQYRENGYNVVIKQRERPPHDQKRTINQAGKSPLETRKRTFTSAELEADRRERIRKKIERLSRSAGQEPQAAKIARAVTELMRELKVSVTFILEVINAIPILICRTYRAVITTTRLNGATKTRAMKS</sequence>
<dbReference type="InterPro" id="IPR052057">
    <property type="entry name" value="IS150/IS1296_orfA-like"/>
</dbReference>
<dbReference type="Proteomes" id="UP000199599">
    <property type="component" value="Unassembled WGS sequence"/>
</dbReference>
<organism evidence="1 2">
    <name type="scientific">Lactobacillus bombicola</name>
    <dbReference type="NCBI Taxonomy" id="1505723"/>
    <lineage>
        <taxon>Bacteria</taxon>
        <taxon>Bacillati</taxon>
        <taxon>Bacillota</taxon>
        <taxon>Bacilli</taxon>
        <taxon>Lactobacillales</taxon>
        <taxon>Lactobacillaceae</taxon>
        <taxon>Lactobacillus</taxon>
    </lineage>
</organism>
<gene>
    <name evidence="1" type="ORF">SAMN04487792_0747</name>
</gene>
<proteinExistence type="predicted"/>
<evidence type="ECO:0000313" key="2">
    <source>
        <dbReference type="Proteomes" id="UP000199599"/>
    </source>
</evidence>
<dbReference type="EMBL" id="FOMN01000003">
    <property type="protein sequence ID" value="SFD41628.1"/>
    <property type="molecule type" value="Genomic_DNA"/>
</dbReference>
<dbReference type="PANTHER" id="PTHR33795">
    <property type="entry name" value="INSERTION ELEMENT IS150 PROTEIN INSJ"/>
    <property type="match status" value="1"/>
</dbReference>
<evidence type="ECO:0000313" key="1">
    <source>
        <dbReference type="EMBL" id="SFD41628.1"/>
    </source>
</evidence>
<name>A0A1I1SAI4_9LACO</name>
<dbReference type="PANTHER" id="PTHR33795:SF1">
    <property type="entry name" value="INSERTION ELEMENT IS150 PROTEIN INSJ"/>
    <property type="match status" value="1"/>
</dbReference>
<reference evidence="2" key="1">
    <citation type="submission" date="2016-10" db="EMBL/GenBank/DDBJ databases">
        <authorList>
            <person name="Varghese N."/>
            <person name="Submissions S."/>
        </authorList>
    </citation>
    <scope>NUCLEOTIDE SEQUENCE [LARGE SCALE GENOMIC DNA]</scope>
    <source>
        <strain evidence="2">R-53102</strain>
    </source>
</reference>